<dbReference type="Proteomes" id="UP000077051">
    <property type="component" value="Unassembled WGS sequence"/>
</dbReference>
<comment type="caution">
    <text evidence="2">The sequence shown here is derived from an EMBL/GenBank/DDBJ whole genome shotgun (WGS) entry which is preliminary data.</text>
</comment>
<accession>A0A168MXT1</accession>
<dbReference type="EMBL" id="AMYB01000003">
    <property type="protein sequence ID" value="OAD05508.1"/>
    <property type="molecule type" value="Genomic_DNA"/>
</dbReference>
<keyword evidence="1" id="KW-0732">Signal</keyword>
<reference evidence="2 3" key="1">
    <citation type="submission" date="2015-06" db="EMBL/GenBank/DDBJ databases">
        <title>Expansion of signal transduction pathways in fungi by whole-genome duplication.</title>
        <authorList>
            <consortium name="DOE Joint Genome Institute"/>
            <person name="Corrochano L.M."/>
            <person name="Kuo A."/>
            <person name="Marcet-Houben M."/>
            <person name="Polaino S."/>
            <person name="Salamov A."/>
            <person name="Villalobos J.M."/>
            <person name="Alvarez M.I."/>
            <person name="Avalos J."/>
            <person name="Benito E.P."/>
            <person name="Benoit I."/>
            <person name="Burger G."/>
            <person name="Camino L.P."/>
            <person name="Canovas D."/>
            <person name="Cerda-Olmedo E."/>
            <person name="Cheng J.-F."/>
            <person name="Dominguez A."/>
            <person name="Elias M."/>
            <person name="Eslava A.P."/>
            <person name="Glaser F."/>
            <person name="Grimwood J."/>
            <person name="Gutierrez G."/>
            <person name="Heitman J."/>
            <person name="Henrissat B."/>
            <person name="Iturriaga E.A."/>
            <person name="Lang B.F."/>
            <person name="Lavin J.L."/>
            <person name="Lee S."/>
            <person name="Li W."/>
            <person name="Lindquist E."/>
            <person name="Lopez-Garcia S."/>
            <person name="Luque E.M."/>
            <person name="Marcos A.T."/>
            <person name="Martin J."/>
            <person name="Mccluskey K."/>
            <person name="Medina H.R."/>
            <person name="Miralles-Duran A."/>
            <person name="Miyazaki A."/>
            <person name="Munoz-Torres E."/>
            <person name="Oguiza J.A."/>
            <person name="Ohm R."/>
            <person name="Olmedo M."/>
            <person name="Orejas M."/>
            <person name="Ortiz-Castellanos L."/>
            <person name="Pisabarro A.G."/>
            <person name="Rodriguez-Romero J."/>
            <person name="Ruiz-Herrera J."/>
            <person name="Ruiz-Vazquez R."/>
            <person name="Sanz C."/>
            <person name="Schackwitz W."/>
            <person name="Schmutz J."/>
            <person name="Shahriari M."/>
            <person name="Shelest E."/>
            <person name="Silva-Franco F."/>
            <person name="Soanes D."/>
            <person name="Syed K."/>
            <person name="Tagua V.G."/>
            <person name="Talbot N.J."/>
            <person name="Thon M."/>
            <person name="De Vries R.P."/>
            <person name="Wiebenga A."/>
            <person name="Yadav J.S."/>
            <person name="Braun E.L."/>
            <person name="Baker S."/>
            <person name="Garre V."/>
            <person name="Horwitz B."/>
            <person name="Torres-Martinez S."/>
            <person name="Idnurm A."/>
            <person name="Herrera-Estrella A."/>
            <person name="Gabaldon T."/>
            <person name="Grigoriev I.V."/>
        </authorList>
    </citation>
    <scope>NUCLEOTIDE SEQUENCE [LARGE SCALE GENOMIC DNA]</scope>
    <source>
        <strain evidence="2 3">CBS 277.49</strain>
    </source>
</reference>
<proteinExistence type="predicted"/>
<sequence length="145" mass="15809">MFKSIVTFLLAALAMVVVADQIYIYGPPSSGIYHPKDIMDIRYHVRSMGMTKIWQTSATLIHDSTNTTITSFPITSWNASAETNYAHSTWAIPAGLSNGNYTMTISANVTRLCSKNSDGATPFIQCQTTLCESRSFVINNGTATA</sequence>
<dbReference type="OrthoDB" id="2277867at2759"/>
<organism evidence="2 3">
    <name type="scientific">Mucor lusitanicus CBS 277.49</name>
    <dbReference type="NCBI Taxonomy" id="747725"/>
    <lineage>
        <taxon>Eukaryota</taxon>
        <taxon>Fungi</taxon>
        <taxon>Fungi incertae sedis</taxon>
        <taxon>Mucoromycota</taxon>
        <taxon>Mucoromycotina</taxon>
        <taxon>Mucoromycetes</taxon>
        <taxon>Mucorales</taxon>
        <taxon>Mucorineae</taxon>
        <taxon>Mucoraceae</taxon>
        <taxon>Mucor</taxon>
    </lineage>
</organism>
<dbReference type="AlphaFoldDB" id="A0A168MXT1"/>
<evidence type="ECO:0000313" key="2">
    <source>
        <dbReference type="EMBL" id="OAD05508.1"/>
    </source>
</evidence>
<protein>
    <recommendedName>
        <fullName evidence="4">Secreted protein</fullName>
    </recommendedName>
</protein>
<evidence type="ECO:0008006" key="4">
    <source>
        <dbReference type="Google" id="ProtNLM"/>
    </source>
</evidence>
<evidence type="ECO:0000256" key="1">
    <source>
        <dbReference type="SAM" id="SignalP"/>
    </source>
</evidence>
<feature type="signal peptide" evidence="1">
    <location>
        <begin position="1"/>
        <end position="19"/>
    </location>
</feature>
<feature type="chain" id="PRO_5007899122" description="Secreted protein" evidence="1">
    <location>
        <begin position="20"/>
        <end position="145"/>
    </location>
</feature>
<keyword evidence="3" id="KW-1185">Reference proteome</keyword>
<evidence type="ECO:0000313" key="3">
    <source>
        <dbReference type="Proteomes" id="UP000077051"/>
    </source>
</evidence>
<name>A0A168MXT1_MUCCL</name>
<gene>
    <name evidence="2" type="ORF">MUCCIDRAFT_80590</name>
</gene>
<dbReference type="VEuPathDB" id="FungiDB:MUCCIDRAFT_80590"/>